<evidence type="ECO:0000256" key="1">
    <source>
        <dbReference type="ARBA" id="ARBA00001911"/>
    </source>
</evidence>
<comment type="cofactor">
    <cofactor evidence="1">
        <name>NAD(+)</name>
        <dbReference type="ChEBI" id="CHEBI:57540"/>
    </cofactor>
</comment>
<dbReference type="InterPro" id="IPR001509">
    <property type="entry name" value="Epimerase_deHydtase"/>
</dbReference>
<dbReference type="PRINTS" id="PR01713">
    <property type="entry name" value="NUCEPIMERASE"/>
</dbReference>
<keyword evidence="5" id="KW-0735">Signal-anchor</keyword>
<dbReference type="GO" id="GO:0033320">
    <property type="term" value="P:UDP-D-xylose biosynthetic process"/>
    <property type="evidence" value="ECO:0007669"/>
    <property type="project" value="UniProtKB-UniPathway"/>
</dbReference>
<evidence type="ECO:0000259" key="13">
    <source>
        <dbReference type="Pfam" id="PF01370"/>
    </source>
</evidence>
<dbReference type="GO" id="GO:0008460">
    <property type="term" value="F:dTDP-glucose 4,6-dehydratase activity"/>
    <property type="evidence" value="ECO:0007669"/>
    <property type="project" value="UniProtKB-EC"/>
</dbReference>
<keyword evidence="11 14" id="KW-0456">Lyase</keyword>
<keyword evidence="7" id="KW-0520">NAD</keyword>
<keyword evidence="3" id="KW-0812">Transmembrane</keyword>
<dbReference type="InterPro" id="IPR036291">
    <property type="entry name" value="NAD(P)-bd_dom_sf"/>
</dbReference>
<evidence type="ECO:0000313" key="14">
    <source>
        <dbReference type="EMBL" id="KFM22222.1"/>
    </source>
</evidence>
<dbReference type="GO" id="GO:0005737">
    <property type="term" value="C:cytoplasm"/>
    <property type="evidence" value="ECO:0007669"/>
    <property type="project" value="TreeGrafter"/>
</dbReference>
<dbReference type="EMBL" id="JOTA01000002">
    <property type="protein sequence ID" value="KFM22222.1"/>
    <property type="molecule type" value="Genomic_DNA"/>
</dbReference>
<evidence type="ECO:0000256" key="11">
    <source>
        <dbReference type="ARBA" id="ARBA00023239"/>
    </source>
</evidence>
<dbReference type="GO" id="GO:0042732">
    <property type="term" value="P:D-xylose metabolic process"/>
    <property type="evidence" value="ECO:0007669"/>
    <property type="project" value="InterPro"/>
</dbReference>
<dbReference type="EC" id="4.2.1.46" evidence="14"/>
<name>A0A087S918_9ARCH</name>
<evidence type="ECO:0000256" key="9">
    <source>
        <dbReference type="ARBA" id="ARBA00023136"/>
    </source>
</evidence>
<keyword evidence="15" id="KW-1185">Reference proteome</keyword>
<dbReference type="PANTHER" id="PTHR43078:SF6">
    <property type="entry name" value="UDP-GLUCURONIC ACID DECARBOXYLASE 1"/>
    <property type="match status" value="1"/>
</dbReference>
<keyword evidence="4" id="KW-0210">Decarboxylase</keyword>
<keyword evidence="6" id="KW-1133">Transmembrane helix</keyword>
<dbReference type="InterPro" id="IPR044516">
    <property type="entry name" value="UXS-like"/>
</dbReference>
<gene>
    <name evidence="14" type="ORF">AAA799B03_00122</name>
</gene>
<evidence type="ECO:0000313" key="15">
    <source>
        <dbReference type="Proteomes" id="UP000029384"/>
    </source>
</evidence>
<dbReference type="PATRIC" id="fig|1502289.3.peg.132"/>
<keyword evidence="8" id="KW-0333">Golgi apparatus</keyword>
<feature type="domain" description="NAD-dependent epimerase/dehydratase" evidence="13">
    <location>
        <begin position="28"/>
        <end position="267"/>
    </location>
</feature>
<sequence>MINKVMQTEIKSIIQELDEESHLDGKNIVVTGCSGFLGSWLCDILVNSNAHVIGIDNFASGKAGNISHLQNNPNFEFHKQDVKEFYTNQQKIDLIFHLASRASPEEYMQQPIETLEANSFGLNNMLDIAHKHDSILVYFSTSEIYGDAKIFPTQENYWGNVNPVGPRSCYDEGKRFGEALCKAYSKQYDMDVRIIRIFNTYGPRIRFDGPYGRAIPRFISQALANEPITVFGDGSQTRSFCYVTDLIKGIILFALKKEARNQIANLGNNNEITVLELAKKIIQLLDSKSEIIFKDLPEDDPKRRLPDISKIEDLIGWHPKIKLDEGIMSTTKWIQENNRSD</sequence>
<evidence type="ECO:0000256" key="3">
    <source>
        <dbReference type="ARBA" id="ARBA00022692"/>
    </source>
</evidence>
<reference evidence="14 15" key="1">
    <citation type="submission" date="2014-06" db="EMBL/GenBank/DDBJ databases">
        <authorList>
            <person name="Ngugi D.K."/>
            <person name="Blom J."/>
            <person name="Alam I."/>
            <person name="Rashid M."/>
            <person name="Baalawi W."/>
            <person name="Zhang G."/>
            <person name="Hikmawan T."/>
            <person name="Guan Y."/>
            <person name="Antunes A."/>
            <person name="Siam R."/>
            <person name="El-Dorry H."/>
            <person name="Bajic V."/>
            <person name="Stingl U."/>
        </authorList>
    </citation>
    <scope>NUCLEOTIDE SEQUENCE [LARGE SCALE GENOMIC DNA]</scope>
    <source>
        <strain evidence="14">SCGC AAA799-B03</strain>
    </source>
</reference>
<evidence type="ECO:0000256" key="4">
    <source>
        <dbReference type="ARBA" id="ARBA00022793"/>
    </source>
</evidence>
<accession>A0A087S918</accession>
<protein>
    <submittedName>
        <fullName evidence="14">dTDP-glucose 46-dehydratase protein</fullName>
        <ecNumber evidence="14">4.2.1.46</ecNumber>
    </submittedName>
</protein>
<organism evidence="14 15">
    <name type="scientific">Marine Group I thaumarchaeote SCGC AAA799-B03</name>
    <dbReference type="NCBI Taxonomy" id="1502289"/>
    <lineage>
        <taxon>Archaea</taxon>
        <taxon>Nitrososphaerota</taxon>
        <taxon>Marine Group I</taxon>
    </lineage>
</organism>
<keyword evidence="9" id="KW-0472">Membrane</keyword>
<evidence type="ECO:0000256" key="6">
    <source>
        <dbReference type="ARBA" id="ARBA00022989"/>
    </source>
</evidence>
<dbReference type="AlphaFoldDB" id="A0A087S918"/>
<dbReference type="FunFam" id="3.40.50.720:FF:000065">
    <property type="entry name" value="UDP-glucuronic acid decarboxylase 1"/>
    <property type="match status" value="1"/>
</dbReference>
<dbReference type="UniPathway" id="UPA00796">
    <property type="reaction ID" value="UER00771"/>
</dbReference>
<proteinExistence type="predicted"/>
<evidence type="ECO:0000256" key="8">
    <source>
        <dbReference type="ARBA" id="ARBA00023034"/>
    </source>
</evidence>
<comment type="subcellular location">
    <subcellularLocation>
        <location evidence="2">Golgi apparatus membrane</location>
        <topology evidence="2">Single-pass type II membrane protein</topology>
    </subcellularLocation>
    <subcellularLocation>
        <location evidence="12">Golgi apparatus</location>
        <location evidence="12">Golgi stack membrane</location>
    </subcellularLocation>
</comment>
<dbReference type="GO" id="GO:0070403">
    <property type="term" value="F:NAD+ binding"/>
    <property type="evidence" value="ECO:0007669"/>
    <property type="project" value="InterPro"/>
</dbReference>
<comment type="caution">
    <text evidence="14">The sequence shown here is derived from an EMBL/GenBank/DDBJ whole genome shotgun (WGS) entry which is preliminary data.</text>
</comment>
<dbReference type="SUPFAM" id="SSF51735">
    <property type="entry name" value="NAD(P)-binding Rossmann-fold domains"/>
    <property type="match status" value="1"/>
</dbReference>
<keyword evidence="10" id="KW-0325">Glycoprotein</keyword>
<dbReference type="Gene3D" id="3.40.50.720">
    <property type="entry name" value="NAD(P)-binding Rossmann-like Domain"/>
    <property type="match status" value="1"/>
</dbReference>
<dbReference type="Pfam" id="PF01370">
    <property type="entry name" value="Epimerase"/>
    <property type="match status" value="1"/>
</dbReference>
<evidence type="ECO:0000256" key="10">
    <source>
        <dbReference type="ARBA" id="ARBA00023180"/>
    </source>
</evidence>
<evidence type="ECO:0000256" key="7">
    <source>
        <dbReference type="ARBA" id="ARBA00023027"/>
    </source>
</evidence>
<evidence type="ECO:0000256" key="5">
    <source>
        <dbReference type="ARBA" id="ARBA00022968"/>
    </source>
</evidence>
<evidence type="ECO:0000256" key="12">
    <source>
        <dbReference type="ARBA" id="ARBA00037859"/>
    </source>
</evidence>
<dbReference type="Proteomes" id="UP000029384">
    <property type="component" value="Unassembled WGS sequence"/>
</dbReference>
<dbReference type="PANTHER" id="PTHR43078">
    <property type="entry name" value="UDP-GLUCURONIC ACID DECARBOXYLASE-RELATED"/>
    <property type="match status" value="1"/>
</dbReference>
<dbReference type="GO" id="GO:0048040">
    <property type="term" value="F:UDP-glucuronate decarboxylase activity"/>
    <property type="evidence" value="ECO:0007669"/>
    <property type="project" value="TreeGrafter"/>
</dbReference>
<evidence type="ECO:0000256" key="2">
    <source>
        <dbReference type="ARBA" id="ARBA00004323"/>
    </source>
</evidence>